<evidence type="ECO:0000256" key="5">
    <source>
        <dbReference type="ARBA" id="ARBA00023136"/>
    </source>
</evidence>
<keyword evidence="9" id="KW-1185">Reference proteome</keyword>
<gene>
    <name evidence="8" type="ORF">TBC1_12394</name>
</gene>
<evidence type="ECO:0000256" key="3">
    <source>
        <dbReference type="ARBA" id="ARBA00022692"/>
    </source>
</evidence>
<dbReference type="InterPro" id="IPR000620">
    <property type="entry name" value="EamA_dom"/>
</dbReference>
<dbReference type="AlphaFoldDB" id="A0A0S7C5Z5"/>
<reference evidence="8" key="1">
    <citation type="journal article" date="2015" name="Genome Announc.">
        <title>Draft Genome Sequence of Bacteroidales Strain TBC1, a Novel Isolate from a Methanogenic Wastewater Treatment System.</title>
        <authorList>
            <person name="Tourlousse D.M."/>
            <person name="Matsuura N."/>
            <person name="Sun L."/>
            <person name="Toyonaga M."/>
            <person name="Kuroda K."/>
            <person name="Ohashi A."/>
            <person name="Cruz R."/>
            <person name="Yamaguchi T."/>
            <person name="Sekiguchi Y."/>
        </authorList>
    </citation>
    <scope>NUCLEOTIDE SEQUENCE [LARGE SCALE GENOMIC DNA]</scope>
    <source>
        <strain evidence="8">TBC1</strain>
    </source>
</reference>
<evidence type="ECO:0000256" key="1">
    <source>
        <dbReference type="ARBA" id="ARBA00004141"/>
    </source>
</evidence>
<evidence type="ECO:0000313" key="8">
    <source>
        <dbReference type="EMBL" id="GAP44585.1"/>
    </source>
</evidence>
<keyword evidence="4 6" id="KW-1133">Transmembrane helix</keyword>
<dbReference type="RefSeq" id="WP_062044128.1">
    <property type="nucleotide sequence ID" value="NZ_DF968183.1"/>
</dbReference>
<name>A0A0S7C5Z5_9BACT</name>
<dbReference type="EMBL" id="DF968183">
    <property type="protein sequence ID" value="GAP44585.1"/>
    <property type="molecule type" value="Genomic_DNA"/>
</dbReference>
<dbReference type="PATRIC" id="fig|1678841.3.peg.3095"/>
<feature type="transmembrane region" description="Helical" evidence="6">
    <location>
        <begin position="6"/>
        <end position="25"/>
    </location>
</feature>
<dbReference type="PANTHER" id="PTHR32322:SF2">
    <property type="entry name" value="EAMA DOMAIN-CONTAINING PROTEIN"/>
    <property type="match status" value="1"/>
</dbReference>
<evidence type="ECO:0000313" key="9">
    <source>
        <dbReference type="Proteomes" id="UP000053091"/>
    </source>
</evidence>
<evidence type="ECO:0000256" key="4">
    <source>
        <dbReference type="ARBA" id="ARBA00022989"/>
    </source>
</evidence>
<feature type="domain" description="EamA" evidence="7">
    <location>
        <begin position="168"/>
        <end position="306"/>
    </location>
</feature>
<protein>
    <submittedName>
        <fullName evidence="8">Uncharacterized membrane protein</fullName>
    </submittedName>
</protein>
<dbReference type="STRING" id="1678841.TBC1_12394"/>
<proteinExistence type="inferred from homology"/>
<feature type="transmembrane region" description="Helical" evidence="6">
    <location>
        <begin position="233"/>
        <end position="256"/>
    </location>
</feature>
<keyword evidence="3 6" id="KW-0812">Transmembrane</keyword>
<feature type="transmembrane region" description="Helical" evidence="6">
    <location>
        <begin position="101"/>
        <end position="119"/>
    </location>
</feature>
<feature type="transmembrane region" description="Helical" evidence="6">
    <location>
        <begin position="37"/>
        <end position="58"/>
    </location>
</feature>
<dbReference type="PANTHER" id="PTHR32322">
    <property type="entry name" value="INNER MEMBRANE TRANSPORTER"/>
    <property type="match status" value="1"/>
</dbReference>
<organism evidence="8">
    <name type="scientific">Lentimicrobium saccharophilum</name>
    <dbReference type="NCBI Taxonomy" id="1678841"/>
    <lineage>
        <taxon>Bacteria</taxon>
        <taxon>Pseudomonadati</taxon>
        <taxon>Bacteroidota</taxon>
        <taxon>Bacteroidia</taxon>
        <taxon>Bacteroidales</taxon>
        <taxon>Lentimicrobiaceae</taxon>
        <taxon>Lentimicrobium</taxon>
    </lineage>
</organism>
<evidence type="ECO:0000256" key="2">
    <source>
        <dbReference type="ARBA" id="ARBA00007362"/>
    </source>
</evidence>
<accession>A0A0S7C5Z5</accession>
<feature type="transmembrane region" description="Helical" evidence="6">
    <location>
        <begin position="125"/>
        <end position="144"/>
    </location>
</feature>
<dbReference type="Proteomes" id="UP000053091">
    <property type="component" value="Unassembled WGS sequence"/>
</dbReference>
<dbReference type="GO" id="GO:0016020">
    <property type="term" value="C:membrane"/>
    <property type="evidence" value="ECO:0007669"/>
    <property type="project" value="UniProtKB-SubCell"/>
</dbReference>
<dbReference type="InterPro" id="IPR050638">
    <property type="entry name" value="AA-Vitamin_Transporters"/>
</dbReference>
<dbReference type="Gene3D" id="1.10.3730.20">
    <property type="match status" value="1"/>
</dbReference>
<feature type="transmembrane region" description="Helical" evidence="6">
    <location>
        <begin position="198"/>
        <end position="221"/>
    </location>
</feature>
<sequence length="307" mass="32613">MINQYGGELAALLTAVFWTITALAFESASKKVGSLSVNLIRLFLAMMLLGVFGLVTRGSFFPFDASSHQWIWLSVSGLVGFVLGDLFLFQAYVVVGARISMLIMAMAPPIAAVTGLLLMGETLDAKSLLGMALTFAGISMAIMARKEPGASNGKNRFSNPLRFRYPVKGLLLAFGGAAGQGVGLVLSKYGMGDYDAFAATQIRVLTGVAGFVLVISIYGGWSRVREALMHKPALKRLSLGAFFGPFLGVSFSLIAVKYTSSGIASTIMSIVPVLIIFPSVLIMKEKVTWREIAGAVVAVGGVSLFFI</sequence>
<keyword evidence="5 6" id="KW-0472">Membrane</keyword>
<feature type="transmembrane region" description="Helical" evidence="6">
    <location>
        <begin position="262"/>
        <end position="282"/>
    </location>
</feature>
<comment type="subcellular location">
    <subcellularLocation>
        <location evidence="1">Membrane</location>
        <topology evidence="1">Multi-pass membrane protein</topology>
    </subcellularLocation>
</comment>
<evidence type="ECO:0000256" key="6">
    <source>
        <dbReference type="SAM" id="Phobius"/>
    </source>
</evidence>
<comment type="similarity">
    <text evidence="2">Belongs to the EamA transporter family.</text>
</comment>
<dbReference type="OrthoDB" id="161804at2"/>
<dbReference type="InterPro" id="IPR037185">
    <property type="entry name" value="EmrE-like"/>
</dbReference>
<feature type="domain" description="EamA" evidence="7">
    <location>
        <begin position="7"/>
        <end position="141"/>
    </location>
</feature>
<feature type="transmembrane region" description="Helical" evidence="6">
    <location>
        <begin position="70"/>
        <end position="89"/>
    </location>
</feature>
<dbReference type="SUPFAM" id="SSF103481">
    <property type="entry name" value="Multidrug resistance efflux transporter EmrE"/>
    <property type="match status" value="2"/>
</dbReference>
<dbReference type="Pfam" id="PF00892">
    <property type="entry name" value="EamA"/>
    <property type="match status" value="2"/>
</dbReference>
<feature type="transmembrane region" description="Helical" evidence="6">
    <location>
        <begin position="165"/>
        <end position="186"/>
    </location>
</feature>
<evidence type="ECO:0000259" key="7">
    <source>
        <dbReference type="Pfam" id="PF00892"/>
    </source>
</evidence>